<feature type="transmembrane region" description="Helical" evidence="7">
    <location>
        <begin position="20"/>
        <end position="40"/>
    </location>
</feature>
<comment type="caution">
    <text evidence="9">The sequence shown here is derived from an EMBL/GenBank/DDBJ whole genome shotgun (WGS) entry which is preliminary data.</text>
</comment>
<reference evidence="9 10" key="1">
    <citation type="submission" date="2020-01" db="EMBL/GenBank/DDBJ databases">
        <authorList>
            <consortium name="DOE Joint Genome Institute"/>
            <person name="Haridas S."/>
            <person name="Albert R."/>
            <person name="Binder M."/>
            <person name="Bloem J."/>
            <person name="Labutti K."/>
            <person name="Salamov A."/>
            <person name="Andreopoulos B."/>
            <person name="Baker S.E."/>
            <person name="Barry K."/>
            <person name="Bills G."/>
            <person name="Bluhm B.H."/>
            <person name="Cannon C."/>
            <person name="Castanera R."/>
            <person name="Culley D.E."/>
            <person name="Daum C."/>
            <person name="Ezra D."/>
            <person name="Gonzalez J.B."/>
            <person name="Henrissat B."/>
            <person name="Kuo A."/>
            <person name="Liang C."/>
            <person name="Lipzen A."/>
            <person name="Lutzoni F."/>
            <person name="Magnuson J."/>
            <person name="Mondo S."/>
            <person name="Nolan M."/>
            <person name="Ohm R."/>
            <person name="Pangilinan J."/>
            <person name="Park H.-J.H."/>
            <person name="Ramirez L."/>
            <person name="Alfaro M."/>
            <person name="Sun H."/>
            <person name="Tritt A."/>
            <person name="Yoshinaga Y."/>
            <person name="Zwiers L.-H.L."/>
            <person name="Turgeon B.G."/>
            <person name="Goodwin S.B."/>
            <person name="Spatafora J.W."/>
            <person name="Crous P.W."/>
            <person name="Grigoriev I.V."/>
        </authorList>
    </citation>
    <scope>NUCLEOTIDE SEQUENCE [LARGE SCALE GENOMIC DNA]</scope>
    <source>
        <strain evidence="9 10">CBS 611.86</strain>
    </source>
</reference>
<feature type="transmembrane region" description="Helical" evidence="7">
    <location>
        <begin position="93"/>
        <end position="120"/>
    </location>
</feature>
<dbReference type="Proteomes" id="UP000481861">
    <property type="component" value="Unassembled WGS sequence"/>
</dbReference>
<accession>A0A7C8IJU6</accession>
<keyword evidence="3 7" id="KW-1133">Transmembrane helix</keyword>
<feature type="region of interest" description="Disordered" evidence="6">
    <location>
        <begin position="326"/>
        <end position="374"/>
    </location>
</feature>
<dbReference type="Pfam" id="PF20684">
    <property type="entry name" value="Fung_rhodopsin"/>
    <property type="match status" value="1"/>
</dbReference>
<keyword evidence="10" id="KW-1185">Reference proteome</keyword>
<proteinExistence type="inferred from homology"/>
<feature type="transmembrane region" description="Helical" evidence="7">
    <location>
        <begin position="262"/>
        <end position="286"/>
    </location>
</feature>
<evidence type="ECO:0000256" key="3">
    <source>
        <dbReference type="ARBA" id="ARBA00022989"/>
    </source>
</evidence>
<evidence type="ECO:0000256" key="4">
    <source>
        <dbReference type="ARBA" id="ARBA00023136"/>
    </source>
</evidence>
<organism evidence="9 10">
    <name type="scientific">Massariosphaeria phaeospora</name>
    <dbReference type="NCBI Taxonomy" id="100035"/>
    <lineage>
        <taxon>Eukaryota</taxon>
        <taxon>Fungi</taxon>
        <taxon>Dikarya</taxon>
        <taxon>Ascomycota</taxon>
        <taxon>Pezizomycotina</taxon>
        <taxon>Dothideomycetes</taxon>
        <taxon>Pleosporomycetidae</taxon>
        <taxon>Pleosporales</taxon>
        <taxon>Pleosporales incertae sedis</taxon>
        <taxon>Massariosphaeria</taxon>
    </lineage>
</organism>
<evidence type="ECO:0000256" key="7">
    <source>
        <dbReference type="SAM" id="Phobius"/>
    </source>
</evidence>
<comment type="similarity">
    <text evidence="5">Belongs to the SAT4 family.</text>
</comment>
<feature type="transmembrane region" description="Helical" evidence="7">
    <location>
        <begin position="52"/>
        <end position="73"/>
    </location>
</feature>
<keyword evidence="4 7" id="KW-0472">Membrane</keyword>
<feature type="transmembrane region" description="Helical" evidence="7">
    <location>
        <begin position="186"/>
        <end position="207"/>
    </location>
</feature>
<dbReference type="EMBL" id="JAADJZ010000003">
    <property type="protein sequence ID" value="KAF2876070.1"/>
    <property type="molecule type" value="Genomic_DNA"/>
</dbReference>
<dbReference type="GO" id="GO:0016020">
    <property type="term" value="C:membrane"/>
    <property type="evidence" value="ECO:0007669"/>
    <property type="project" value="UniProtKB-SubCell"/>
</dbReference>
<dbReference type="InterPro" id="IPR052337">
    <property type="entry name" value="SAT4-like"/>
</dbReference>
<feature type="compositionally biased region" description="Basic and acidic residues" evidence="6">
    <location>
        <begin position="347"/>
        <end position="358"/>
    </location>
</feature>
<dbReference type="PANTHER" id="PTHR33048:SF47">
    <property type="entry name" value="INTEGRAL MEMBRANE PROTEIN-RELATED"/>
    <property type="match status" value="1"/>
</dbReference>
<evidence type="ECO:0000256" key="5">
    <source>
        <dbReference type="ARBA" id="ARBA00038359"/>
    </source>
</evidence>
<gene>
    <name evidence="9" type="ORF">BDV95DRAFT_216366</name>
</gene>
<dbReference type="PANTHER" id="PTHR33048">
    <property type="entry name" value="PTH11-LIKE INTEGRAL MEMBRANE PROTEIN (AFU_ORTHOLOGUE AFUA_5G11245)"/>
    <property type="match status" value="1"/>
</dbReference>
<feature type="transmembrane region" description="Helical" evidence="7">
    <location>
        <begin position="219"/>
        <end position="242"/>
    </location>
</feature>
<comment type="subcellular location">
    <subcellularLocation>
        <location evidence="1">Membrane</location>
        <topology evidence="1">Multi-pass membrane protein</topology>
    </subcellularLocation>
</comment>
<evidence type="ECO:0000256" key="1">
    <source>
        <dbReference type="ARBA" id="ARBA00004141"/>
    </source>
</evidence>
<feature type="compositionally biased region" description="Polar residues" evidence="6">
    <location>
        <begin position="364"/>
        <end position="374"/>
    </location>
</feature>
<evidence type="ECO:0000313" key="9">
    <source>
        <dbReference type="EMBL" id="KAF2876070.1"/>
    </source>
</evidence>
<dbReference type="InterPro" id="IPR049326">
    <property type="entry name" value="Rhodopsin_dom_fungi"/>
</dbReference>
<evidence type="ECO:0000256" key="2">
    <source>
        <dbReference type="ARBA" id="ARBA00022692"/>
    </source>
</evidence>
<dbReference type="OrthoDB" id="61113at2759"/>
<evidence type="ECO:0000313" key="10">
    <source>
        <dbReference type="Proteomes" id="UP000481861"/>
    </source>
</evidence>
<protein>
    <recommendedName>
        <fullName evidence="8">Rhodopsin domain-containing protein</fullName>
    </recommendedName>
</protein>
<keyword evidence="2 7" id="KW-0812">Transmembrane</keyword>
<evidence type="ECO:0000259" key="8">
    <source>
        <dbReference type="Pfam" id="PF20684"/>
    </source>
</evidence>
<feature type="domain" description="Rhodopsin" evidence="8">
    <location>
        <begin position="36"/>
        <end position="287"/>
    </location>
</feature>
<feature type="transmembrane region" description="Helical" evidence="7">
    <location>
        <begin position="132"/>
        <end position="154"/>
    </location>
</feature>
<evidence type="ECO:0000256" key="6">
    <source>
        <dbReference type="SAM" id="MobiDB-lite"/>
    </source>
</evidence>
<name>A0A7C8IJU6_9PLEO</name>
<dbReference type="AlphaFoldDB" id="A0A7C8IJU6"/>
<sequence>MEAYPENEAVPVANRPQTIQGVTLAFLGLAWVAASLRLYVRCKSALWGWDDLFVGLAAVVAAAGAVFLCLLPGDGLGKHLWTLSESSWTSYAKHIYFVNVMYISSTSLIKMAILMQYLRLFASQTQQRVARIFARCLLGTTATWGLTFTCLALFSCNPVAKNWNAALPGKCVAWGTDDPEEFYTAWMAHAISNMVLDVLIFMCPIPFIRSLRMSGKTKLGLATLFCMGGTVVTISVVRVITLSIRRAGTIPILDMTWVVPNVFIFSFLEVNIGILAASAPIFWPLVSTLALNRILVVNEIDIRSESRTDLAARRLENGKSGFARLGAASDGDGHGHGHHRQHSGSGSRDKDADGDIPLKHRPSKTSFSSASQHGDVTTVLDEDVTRAQYRDKYEQAWAVPDFDKPVAGPNDRVTYTTTVERAEVPYDHIRVLDS</sequence>